<dbReference type="Gene3D" id="2.40.30.20">
    <property type="match status" value="2"/>
</dbReference>
<evidence type="ECO:0000313" key="13">
    <source>
        <dbReference type="Proteomes" id="UP000886865"/>
    </source>
</evidence>
<evidence type="ECO:0000256" key="4">
    <source>
        <dbReference type="ARBA" id="ARBA00012827"/>
    </source>
</evidence>
<dbReference type="NCBIfam" id="TIGR00187">
    <property type="entry name" value="ribE"/>
    <property type="match status" value="1"/>
</dbReference>
<evidence type="ECO:0000313" key="12">
    <source>
        <dbReference type="EMBL" id="HIS74983.1"/>
    </source>
</evidence>
<dbReference type="GO" id="GO:0009231">
    <property type="term" value="P:riboflavin biosynthetic process"/>
    <property type="evidence" value="ECO:0007669"/>
    <property type="project" value="UniProtKB-KW"/>
</dbReference>
<sequence>MFTGLIEEIGEIVNIEQKNGAKVFTLGANFSWELKIGESVAVNGACQSVISNTRNTFSVFCMKESLRRTNLDYLKIGNKVNLERAMILGQRLDGHIVQGHIDGIGKIKEIKEECGAKVFEIEYDTKYIIEKGSVALNGISLTISKVGKNSFCVSIIPQTLEKTNLKFLKSGDFVNIENDMFAKYVEKFLSAKDNKKEKISLEFLRENGF</sequence>
<dbReference type="PIRSF" id="PIRSF000498">
    <property type="entry name" value="Riboflavin_syn_A"/>
    <property type="match status" value="1"/>
</dbReference>
<name>A0A9D1FJQ3_9BACT</name>
<keyword evidence="7 12" id="KW-0808">Transferase</keyword>
<dbReference type="EC" id="2.5.1.9" evidence="4 9"/>
<comment type="catalytic activity">
    <reaction evidence="1">
        <text>2 6,7-dimethyl-8-(1-D-ribityl)lumazine + H(+) = 5-amino-6-(D-ribitylamino)uracil + riboflavin</text>
        <dbReference type="Rhea" id="RHEA:20772"/>
        <dbReference type="ChEBI" id="CHEBI:15378"/>
        <dbReference type="ChEBI" id="CHEBI:15934"/>
        <dbReference type="ChEBI" id="CHEBI:57986"/>
        <dbReference type="ChEBI" id="CHEBI:58201"/>
        <dbReference type="EC" id="2.5.1.9"/>
    </reaction>
</comment>
<evidence type="ECO:0000256" key="9">
    <source>
        <dbReference type="NCBIfam" id="TIGR00187"/>
    </source>
</evidence>
<evidence type="ECO:0000259" key="11">
    <source>
        <dbReference type="PROSITE" id="PS51177"/>
    </source>
</evidence>
<protein>
    <recommendedName>
        <fullName evidence="5 9">Riboflavin synthase</fullName>
        <ecNumber evidence="4 9">2.5.1.9</ecNumber>
    </recommendedName>
</protein>
<dbReference type="NCBIfam" id="NF006767">
    <property type="entry name" value="PRK09289.1"/>
    <property type="match status" value="1"/>
</dbReference>
<organism evidence="12 13">
    <name type="scientific">Candidatus Galligastranaerophilus intestinavium</name>
    <dbReference type="NCBI Taxonomy" id="2840836"/>
    <lineage>
        <taxon>Bacteria</taxon>
        <taxon>Candidatus Galligastranaerophilus</taxon>
    </lineage>
</organism>
<feature type="domain" description="Lumazine-binding" evidence="11">
    <location>
        <begin position="1"/>
        <end position="95"/>
    </location>
</feature>
<keyword evidence="8" id="KW-0677">Repeat</keyword>
<evidence type="ECO:0000256" key="8">
    <source>
        <dbReference type="ARBA" id="ARBA00022737"/>
    </source>
</evidence>
<evidence type="ECO:0000256" key="5">
    <source>
        <dbReference type="ARBA" id="ARBA00013950"/>
    </source>
</evidence>
<dbReference type="EMBL" id="DVJQ01000071">
    <property type="protein sequence ID" value="HIS74983.1"/>
    <property type="molecule type" value="Genomic_DNA"/>
</dbReference>
<gene>
    <name evidence="12" type="ORF">IAA86_08200</name>
</gene>
<dbReference type="PROSITE" id="PS51177">
    <property type="entry name" value="LUMAZINE_BIND"/>
    <property type="match status" value="2"/>
</dbReference>
<evidence type="ECO:0000256" key="7">
    <source>
        <dbReference type="ARBA" id="ARBA00022679"/>
    </source>
</evidence>
<comment type="caution">
    <text evidence="12">The sequence shown here is derived from an EMBL/GenBank/DDBJ whole genome shotgun (WGS) entry which is preliminary data.</text>
</comment>
<evidence type="ECO:0000256" key="6">
    <source>
        <dbReference type="ARBA" id="ARBA00022619"/>
    </source>
</evidence>
<feature type="repeat" description="Lumazine-binding" evidence="10">
    <location>
        <begin position="1"/>
        <end position="95"/>
    </location>
</feature>
<feature type="domain" description="Lumazine-binding" evidence="11">
    <location>
        <begin position="96"/>
        <end position="189"/>
    </location>
</feature>
<keyword evidence="6" id="KW-0686">Riboflavin biosynthesis</keyword>
<feature type="repeat" description="Lumazine-binding" evidence="10">
    <location>
        <begin position="96"/>
        <end position="189"/>
    </location>
</feature>
<dbReference type="Proteomes" id="UP000886865">
    <property type="component" value="Unassembled WGS sequence"/>
</dbReference>
<dbReference type="InterPro" id="IPR017938">
    <property type="entry name" value="Riboflavin_synthase-like_b-brl"/>
</dbReference>
<reference evidence="12" key="1">
    <citation type="submission" date="2020-10" db="EMBL/GenBank/DDBJ databases">
        <authorList>
            <person name="Gilroy R."/>
        </authorList>
    </citation>
    <scope>NUCLEOTIDE SEQUENCE</scope>
    <source>
        <strain evidence="12">CHK152-2871</strain>
    </source>
</reference>
<dbReference type="InterPro" id="IPR001783">
    <property type="entry name" value="Lumazine-bd"/>
</dbReference>
<dbReference type="PANTHER" id="PTHR21098:SF12">
    <property type="entry name" value="RIBOFLAVIN SYNTHASE"/>
    <property type="match status" value="1"/>
</dbReference>
<evidence type="ECO:0000256" key="3">
    <source>
        <dbReference type="ARBA" id="ARBA00004887"/>
    </source>
</evidence>
<dbReference type="GO" id="GO:0004746">
    <property type="term" value="F:riboflavin synthase activity"/>
    <property type="evidence" value="ECO:0007669"/>
    <property type="project" value="UniProtKB-UniRule"/>
</dbReference>
<dbReference type="PANTHER" id="PTHR21098">
    <property type="entry name" value="RIBOFLAVIN SYNTHASE ALPHA CHAIN"/>
    <property type="match status" value="1"/>
</dbReference>
<dbReference type="InterPro" id="IPR026017">
    <property type="entry name" value="Lumazine-bd_dom"/>
</dbReference>
<dbReference type="SUPFAM" id="SSF63380">
    <property type="entry name" value="Riboflavin synthase domain-like"/>
    <property type="match status" value="2"/>
</dbReference>
<dbReference type="Pfam" id="PF00677">
    <property type="entry name" value="Lum_binding"/>
    <property type="match status" value="2"/>
</dbReference>
<comment type="function">
    <text evidence="2">Catalyzes the dismutation of two molecules of 6,7-dimethyl-8-ribityllumazine, resulting in the formation of riboflavin and 5-amino-6-(D-ribitylamino)uracil.</text>
</comment>
<dbReference type="InterPro" id="IPR023366">
    <property type="entry name" value="ATP_synth_asu-like_sf"/>
</dbReference>
<comment type="pathway">
    <text evidence="3">Cofactor biosynthesis; riboflavin biosynthesis; riboflavin from 2-hydroxy-3-oxobutyl phosphate and 5-amino-6-(D-ribitylamino)uracil: step 2/2.</text>
</comment>
<evidence type="ECO:0000256" key="1">
    <source>
        <dbReference type="ARBA" id="ARBA00000968"/>
    </source>
</evidence>
<accession>A0A9D1FJQ3</accession>
<reference evidence="12" key="2">
    <citation type="journal article" date="2021" name="PeerJ">
        <title>Extensive microbial diversity within the chicken gut microbiome revealed by metagenomics and culture.</title>
        <authorList>
            <person name="Gilroy R."/>
            <person name="Ravi A."/>
            <person name="Getino M."/>
            <person name="Pursley I."/>
            <person name="Horton D.L."/>
            <person name="Alikhan N.F."/>
            <person name="Baker D."/>
            <person name="Gharbi K."/>
            <person name="Hall N."/>
            <person name="Watson M."/>
            <person name="Adriaenssens E.M."/>
            <person name="Foster-Nyarko E."/>
            <person name="Jarju S."/>
            <person name="Secka A."/>
            <person name="Antonio M."/>
            <person name="Oren A."/>
            <person name="Chaudhuri R.R."/>
            <person name="La Ragione R."/>
            <person name="Hildebrand F."/>
            <person name="Pallen M.J."/>
        </authorList>
    </citation>
    <scope>NUCLEOTIDE SEQUENCE</scope>
    <source>
        <strain evidence="12">CHK152-2871</strain>
    </source>
</reference>
<dbReference type="AlphaFoldDB" id="A0A9D1FJQ3"/>
<evidence type="ECO:0000256" key="2">
    <source>
        <dbReference type="ARBA" id="ARBA00002803"/>
    </source>
</evidence>
<dbReference type="CDD" id="cd00402">
    <property type="entry name" value="Riboflavin_synthase_like"/>
    <property type="match status" value="1"/>
</dbReference>
<proteinExistence type="predicted"/>
<evidence type="ECO:0000256" key="10">
    <source>
        <dbReference type="PROSITE-ProRule" id="PRU00524"/>
    </source>
</evidence>
<dbReference type="FunFam" id="2.40.30.20:FF:000004">
    <property type="entry name" value="Riboflavin synthase, alpha subunit"/>
    <property type="match status" value="1"/>
</dbReference>